<dbReference type="CDD" id="cd00093">
    <property type="entry name" value="HTH_XRE"/>
    <property type="match status" value="1"/>
</dbReference>
<dbReference type="Proteomes" id="UP001272987">
    <property type="component" value="Unassembled WGS sequence"/>
</dbReference>
<dbReference type="InterPro" id="IPR043917">
    <property type="entry name" value="DUF5753"/>
</dbReference>
<dbReference type="EMBL" id="JARAWC010000040">
    <property type="protein sequence ID" value="MDX2965318.1"/>
    <property type="molecule type" value="Genomic_DNA"/>
</dbReference>
<evidence type="ECO:0000259" key="1">
    <source>
        <dbReference type="PROSITE" id="PS50943"/>
    </source>
</evidence>
<feature type="domain" description="HTH cro/C1-type" evidence="1">
    <location>
        <begin position="18"/>
        <end position="72"/>
    </location>
</feature>
<proteinExistence type="predicted"/>
<organism evidence="2 5">
    <name type="scientific">Streptomyces acidiscabies</name>
    <dbReference type="NCBI Taxonomy" id="42234"/>
    <lineage>
        <taxon>Bacteria</taxon>
        <taxon>Bacillati</taxon>
        <taxon>Actinomycetota</taxon>
        <taxon>Actinomycetes</taxon>
        <taxon>Kitasatosporales</taxon>
        <taxon>Streptomycetaceae</taxon>
        <taxon>Streptomyces</taxon>
    </lineage>
</organism>
<sequence>MSEVGVPSNAAEYFGNEVKALREALGMSQAEFAKELKYGAAQVCKVEGGQVLASESFAMAVDRVAGTPGVYARLRARLVNLGHPDWFLPYVTLEEKAIWVRMFHPQLVPGLAQTPEYARAVLRTGRPENLEELVEARMSRQKILHREDVPARLWVIIGEAALRNRVGDSAVMRGQLDHLRVLAEVPRNRVQIIPDKGPYHGYPSPFGVLSFGDGSDAVHVDGYPKGYVLLEPDDVRQAREAYDLLTAVAAPPDETVALIDSVLKDCHS</sequence>
<comment type="caution">
    <text evidence="2">The sequence shown here is derived from an EMBL/GenBank/DDBJ whole genome shotgun (WGS) entry which is preliminary data.</text>
</comment>
<dbReference type="SUPFAM" id="SSF47413">
    <property type="entry name" value="lambda repressor-like DNA-binding domains"/>
    <property type="match status" value="1"/>
</dbReference>
<dbReference type="InterPro" id="IPR010982">
    <property type="entry name" value="Lambda_DNA-bd_dom_sf"/>
</dbReference>
<reference evidence="2 4" key="1">
    <citation type="journal article" date="2023" name="Microb. Genom.">
        <title>Mesoterricola silvestris gen. nov., sp. nov., Mesoterricola sediminis sp. nov., Geothrix oryzae sp. nov., Geothrix edaphica sp. nov., Geothrix rubra sp. nov., and Geothrix limicola sp. nov., six novel members of Acidobacteriota isolated from soils.</title>
        <authorList>
            <person name="Weisberg A.J."/>
            <person name="Pearce E."/>
            <person name="Kramer C.G."/>
            <person name="Chang J.H."/>
            <person name="Clarke C.R."/>
        </authorList>
    </citation>
    <scope>NUCLEOTIDE SEQUENCE</scope>
    <source>
        <strain evidence="3 4">NB05-1H</strain>
        <strain evidence="2">NRRL_B-16521</strain>
    </source>
</reference>
<dbReference type="EMBL" id="JARAWP010000036">
    <property type="protein sequence ID" value="MDX3024613.1"/>
    <property type="molecule type" value="Genomic_DNA"/>
</dbReference>
<dbReference type="Pfam" id="PF13560">
    <property type="entry name" value="HTH_31"/>
    <property type="match status" value="1"/>
</dbReference>
<accession>A0AAP6BIH0</accession>
<dbReference type="Pfam" id="PF19054">
    <property type="entry name" value="DUF5753"/>
    <property type="match status" value="1"/>
</dbReference>
<keyword evidence="4" id="KW-1185">Reference proteome</keyword>
<dbReference type="Proteomes" id="UP001282288">
    <property type="component" value="Unassembled WGS sequence"/>
</dbReference>
<dbReference type="Gene3D" id="1.10.260.40">
    <property type="entry name" value="lambda repressor-like DNA-binding domains"/>
    <property type="match status" value="1"/>
</dbReference>
<protein>
    <submittedName>
        <fullName evidence="2">Helix-turn-helix transcriptional regulator</fullName>
    </submittedName>
</protein>
<name>A0AAP6BIH0_9ACTN</name>
<gene>
    <name evidence="2" type="ORF">PV399_37205</name>
    <name evidence="3" type="ORF">PV666_43120</name>
</gene>
<dbReference type="AlphaFoldDB" id="A0AAP6BIH0"/>
<dbReference type="RefSeq" id="WP_223786163.1">
    <property type="nucleotide sequence ID" value="NZ_BCML01000045.1"/>
</dbReference>
<evidence type="ECO:0000313" key="4">
    <source>
        <dbReference type="Proteomes" id="UP001272987"/>
    </source>
</evidence>
<evidence type="ECO:0000313" key="2">
    <source>
        <dbReference type="EMBL" id="MDX2965318.1"/>
    </source>
</evidence>
<dbReference type="GO" id="GO:0003677">
    <property type="term" value="F:DNA binding"/>
    <property type="evidence" value="ECO:0007669"/>
    <property type="project" value="InterPro"/>
</dbReference>
<dbReference type="GeneID" id="69805116"/>
<dbReference type="PROSITE" id="PS50943">
    <property type="entry name" value="HTH_CROC1"/>
    <property type="match status" value="1"/>
</dbReference>
<evidence type="ECO:0000313" key="5">
    <source>
        <dbReference type="Proteomes" id="UP001282288"/>
    </source>
</evidence>
<dbReference type="SMART" id="SM00530">
    <property type="entry name" value="HTH_XRE"/>
    <property type="match status" value="1"/>
</dbReference>
<dbReference type="InterPro" id="IPR001387">
    <property type="entry name" value="Cro/C1-type_HTH"/>
</dbReference>
<evidence type="ECO:0000313" key="3">
    <source>
        <dbReference type="EMBL" id="MDX3024613.1"/>
    </source>
</evidence>